<keyword evidence="1" id="KW-1133">Transmembrane helix</keyword>
<dbReference type="AlphaFoldDB" id="A0A8S2TC24"/>
<accession>A0A8S2TC24</accession>
<sequence>MVEEDELIRNECTCFAVLGLGTWTMALMLVLSGLNPLAFI</sequence>
<feature type="transmembrane region" description="Helical" evidence="1">
    <location>
        <begin position="12"/>
        <end position="34"/>
    </location>
</feature>
<keyword evidence="1" id="KW-0812">Transmembrane</keyword>
<feature type="non-terminal residue" evidence="2">
    <location>
        <position position="1"/>
    </location>
</feature>
<keyword evidence="1" id="KW-0472">Membrane</keyword>
<dbReference type="Proteomes" id="UP000681720">
    <property type="component" value="Unassembled WGS sequence"/>
</dbReference>
<evidence type="ECO:0000313" key="4">
    <source>
        <dbReference type="Proteomes" id="UP000681720"/>
    </source>
</evidence>
<dbReference type="EMBL" id="CAJOBJ010032013">
    <property type="protein sequence ID" value="CAF4278610.1"/>
    <property type="molecule type" value="Genomic_DNA"/>
</dbReference>
<protein>
    <submittedName>
        <fullName evidence="2">Uncharacterized protein</fullName>
    </submittedName>
</protein>
<proteinExistence type="predicted"/>
<gene>
    <name evidence="3" type="ORF">BYL167_LOCUS78161</name>
    <name evidence="2" type="ORF">GIL414_LOCUS24879</name>
</gene>
<name>A0A8S2TC24_9BILA</name>
<evidence type="ECO:0000256" key="1">
    <source>
        <dbReference type="SAM" id="Phobius"/>
    </source>
</evidence>
<reference evidence="2" key="1">
    <citation type="submission" date="2021-02" db="EMBL/GenBank/DDBJ databases">
        <authorList>
            <person name="Nowell W R."/>
        </authorList>
    </citation>
    <scope>NUCLEOTIDE SEQUENCE</scope>
</reference>
<organism evidence="2 4">
    <name type="scientific">Rotaria magnacalcarata</name>
    <dbReference type="NCBI Taxonomy" id="392030"/>
    <lineage>
        <taxon>Eukaryota</taxon>
        <taxon>Metazoa</taxon>
        <taxon>Spiralia</taxon>
        <taxon>Gnathifera</taxon>
        <taxon>Rotifera</taxon>
        <taxon>Eurotatoria</taxon>
        <taxon>Bdelloidea</taxon>
        <taxon>Philodinida</taxon>
        <taxon>Philodinidae</taxon>
        <taxon>Rotaria</taxon>
    </lineage>
</organism>
<comment type="caution">
    <text evidence="2">The sequence shown here is derived from an EMBL/GenBank/DDBJ whole genome shotgun (WGS) entry which is preliminary data.</text>
</comment>
<evidence type="ECO:0000313" key="3">
    <source>
        <dbReference type="EMBL" id="CAF5175764.1"/>
    </source>
</evidence>
<dbReference type="Proteomes" id="UP000681967">
    <property type="component" value="Unassembled WGS sequence"/>
</dbReference>
<dbReference type="EMBL" id="CAJOBH010286441">
    <property type="protein sequence ID" value="CAF5175764.1"/>
    <property type="molecule type" value="Genomic_DNA"/>
</dbReference>
<evidence type="ECO:0000313" key="2">
    <source>
        <dbReference type="EMBL" id="CAF4278610.1"/>
    </source>
</evidence>